<dbReference type="PROSITE" id="PS51257">
    <property type="entry name" value="PROKAR_LIPOPROTEIN"/>
    <property type="match status" value="1"/>
</dbReference>
<dbReference type="GO" id="GO:0032049">
    <property type="term" value="P:cardiolipin biosynthetic process"/>
    <property type="evidence" value="ECO:0007669"/>
    <property type="project" value="UniProtKB-ARBA"/>
</dbReference>
<dbReference type="CDD" id="cd09113">
    <property type="entry name" value="PLDc_ymdC_like_2"/>
    <property type="match status" value="1"/>
</dbReference>
<reference evidence="2 3" key="1">
    <citation type="submission" date="2014-11" db="EMBL/GenBank/DDBJ databases">
        <title>Complete Genome Sequence of Pseudoalteromonas sp. Strain OCN003 Isolated from Kaneohe Bay, Oahu, Hawaii.</title>
        <authorList>
            <person name="Beurmann S."/>
            <person name="Videau P."/>
            <person name="Ushijima B."/>
            <person name="Smith A.M."/>
            <person name="Aeby G.S."/>
            <person name="Callahan S.M."/>
            <person name="Belcaid M."/>
        </authorList>
    </citation>
    <scope>NUCLEOTIDE SEQUENCE [LARGE SCALE GENOMIC DNA]</scope>
    <source>
        <strain evidence="2 3">OCN003</strain>
    </source>
</reference>
<proteinExistence type="predicted"/>
<dbReference type="SUPFAM" id="SSF56024">
    <property type="entry name" value="Phospholipase D/nuclease"/>
    <property type="match status" value="2"/>
</dbReference>
<dbReference type="AlphaFoldDB" id="A0A0A7EE59"/>
<name>A0A0A7EE59_9GAMM</name>
<dbReference type="InterPro" id="IPR001736">
    <property type="entry name" value="PLipase_D/transphosphatidylase"/>
</dbReference>
<organism evidence="2 3">
    <name type="scientific">Pseudoalteromonas piratica</name>
    <dbReference type="NCBI Taxonomy" id="1348114"/>
    <lineage>
        <taxon>Bacteria</taxon>
        <taxon>Pseudomonadati</taxon>
        <taxon>Pseudomonadota</taxon>
        <taxon>Gammaproteobacteria</taxon>
        <taxon>Alteromonadales</taxon>
        <taxon>Pseudoalteromonadaceae</taxon>
        <taxon>Pseudoalteromonas</taxon>
    </lineage>
</organism>
<dbReference type="EMBL" id="CP009888">
    <property type="protein sequence ID" value="AIY64889.1"/>
    <property type="molecule type" value="Genomic_DNA"/>
</dbReference>
<dbReference type="PANTHER" id="PTHR21248">
    <property type="entry name" value="CARDIOLIPIN SYNTHASE"/>
    <property type="match status" value="1"/>
</dbReference>
<dbReference type="Pfam" id="PF13091">
    <property type="entry name" value="PLDc_2"/>
    <property type="match status" value="2"/>
</dbReference>
<dbReference type="SMART" id="SM00155">
    <property type="entry name" value="PLDc"/>
    <property type="match status" value="2"/>
</dbReference>
<dbReference type="PROSITE" id="PS50035">
    <property type="entry name" value="PLD"/>
    <property type="match status" value="2"/>
</dbReference>
<protein>
    <recommendedName>
        <fullName evidence="1">PLD phosphodiesterase domain-containing protein</fullName>
    </recommendedName>
</protein>
<gene>
    <name evidence="2" type="ORF">OM33_06800</name>
</gene>
<evidence type="ECO:0000259" key="1">
    <source>
        <dbReference type="PROSITE" id="PS50035"/>
    </source>
</evidence>
<dbReference type="HOGENOM" id="CLU_026287_0_0_6"/>
<dbReference type="PANTHER" id="PTHR21248:SF12">
    <property type="entry name" value="CARDIOLIPIN SYNTHASE C"/>
    <property type="match status" value="1"/>
</dbReference>
<dbReference type="InterPro" id="IPR025202">
    <property type="entry name" value="PLD-like_dom"/>
</dbReference>
<evidence type="ECO:0000313" key="2">
    <source>
        <dbReference type="EMBL" id="AIY64889.1"/>
    </source>
</evidence>
<dbReference type="eggNOG" id="COG1502">
    <property type="taxonomic scope" value="Bacteria"/>
</dbReference>
<keyword evidence="3" id="KW-1185">Reference proteome</keyword>
<dbReference type="Proteomes" id="UP000030341">
    <property type="component" value="Chromosome 1"/>
</dbReference>
<dbReference type="STRING" id="1348114.OM33_06800"/>
<dbReference type="KEGG" id="pseo:OM33_06800"/>
<feature type="domain" description="PLD phosphodiesterase" evidence="1">
    <location>
        <begin position="162"/>
        <end position="189"/>
    </location>
</feature>
<evidence type="ECO:0000313" key="3">
    <source>
        <dbReference type="Proteomes" id="UP000030341"/>
    </source>
</evidence>
<dbReference type="GO" id="GO:0030572">
    <property type="term" value="F:phosphatidyltransferase activity"/>
    <property type="evidence" value="ECO:0007669"/>
    <property type="project" value="UniProtKB-ARBA"/>
</dbReference>
<dbReference type="Gene3D" id="3.30.870.10">
    <property type="entry name" value="Endonuclease Chain A"/>
    <property type="match status" value="2"/>
</dbReference>
<dbReference type="OrthoDB" id="9814092at2"/>
<feature type="domain" description="PLD phosphodiesterase" evidence="1">
    <location>
        <begin position="400"/>
        <end position="427"/>
    </location>
</feature>
<accession>A0A0A7EE59</accession>
<sequence length="506" mass="56408">MLLKRILIIGVVLFMVGCATHIKPTPSVKSYAKAPAKTGRLANFVSNATDQKDNQTGVYALGKGVDAFVSRVSLINAASSSIDLQYYIYNKDVTGNQINYSLYQAAERGVQIRLLLDDLKAPDSNPQLQILNQHKNVEIRLFNPSPNRRFKALGILTDFDRLNSRMHNKSLTVDSLTSVIGGRNIGDEYFSASHEVEFGDFDLLLIGAAVNDINTQFDSYWNSEFSYPLEVFHNKLYSDAEVINILSNWDLEVSNTEESKQDYVQALLNSEFIEHLTEGKLPWSWGNAQVLYDPPSKINEKGLASPLLDDLEEAFANTTESLFIISPYFVPGENGTEYLRKMVERGVEVSILTNSLAATDVVAVHSGYAPYRKPLLAAGITLYETKVTPNFKPSAWRGSTQASLHAKSIIFDNKHTFVGSLNLDPRSIFINTEIGVLFENAPLSEKIHNALSDAISDSAYQVKLNDNQLEWIDLKTKNTFTSEPDASIWRKIGACFFGILPIEDQL</sequence>
<dbReference type="CDD" id="cd09111">
    <property type="entry name" value="PLDc_ymdC_like_1"/>
    <property type="match status" value="1"/>
</dbReference>